<comment type="caution">
    <text evidence="2">The sequence shown here is derived from an EMBL/GenBank/DDBJ whole genome shotgun (WGS) entry which is preliminary data.</text>
</comment>
<sequence length="70" mass="7978">MLWNKQKMLMVQKEEETSAMIAENENWAEDSSEEEEEEDNYALMARVEGDERKGDAAIPESECSTSSGMK</sequence>
<dbReference type="OrthoDB" id="1738411at2759"/>
<evidence type="ECO:0000313" key="3">
    <source>
        <dbReference type="Proteomes" id="UP001152484"/>
    </source>
</evidence>
<feature type="region of interest" description="Disordered" evidence="1">
    <location>
        <begin position="48"/>
        <end position="70"/>
    </location>
</feature>
<reference evidence="2" key="1">
    <citation type="submission" date="2022-07" db="EMBL/GenBank/DDBJ databases">
        <authorList>
            <person name="Macas J."/>
            <person name="Novak P."/>
            <person name="Neumann P."/>
        </authorList>
    </citation>
    <scope>NUCLEOTIDE SEQUENCE</scope>
</reference>
<dbReference type="Proteomes" id="UP001152484">
    <property type="component" value="Unassembled WGS sequence"/>
</dbReference>
<name>A0A9P0VRP8_CUSEU</name>
<protein>
    <submittedName>
        <fullName evidence="2">Uncharacterized protein</fullName>
    </submittedName>
</protein>
<organism evidence="2 3">
    <name type="scientific">Cuscuta europaea</name>
    <name type="common">European dodder</name>
    <dbReference type="NCBI Taxonomy" id="41803"/>
    <lineage>
        <taxon>Eukaryota</taxon>
        <taxon>Viridiplantae</taxon>
        <taxon>Streptophyta</taxon>
        <taxon>Embryophyta</taxon>
        <taxon>Tracheophyta</taxon>
        <taxon>Spermatophyta</taxon>
        <taxon>Magnoliopsida</taxon>
        <taxon>eudicotyledons</taxon>
        <taxon>Gunneridae</taxon>
        <taxon>Pentapetalae</taxon>
        <taxon>asterids</taxon>
        <taxon>lamiids</taxon>
        <taxon>Solanales</taxon>
        <taxon>Convolvulaceae</taxon>
        <taxon>Cuscuteae</taxon>
        <taxon>Cuscuta</taxon>
        <taxon>Cuscuta subgen. Cuscuta</taxon>
    </lineage>
</organism>
<evidence type="ECO:0000313" key="2">
    <source>
        <dbReference type="EMBL" id="CAH9050111.1"/>
    </source>
</evidence>
<accession>A0A9P0VRP8</accession>
<dbReference type="EMBL" id="CAMAPE010000001">
    <property type="protein sequence ID" value="CAH9050111.1"/>
    <property type="molecule type" value="Genomic_DNA"/>
</dbReference>
<proteinExistence type="predicted"/>
<dbReference type="AlphaFoldDB" id="A0A9P0VRP8"/>
<keyword evidence="3" id="KW-1185">Reference proteome</keyword>
<evidence type="ECO:0000256" key="1">
    <source>
        <dbReference type="SAM" id="MobiDB-lite"/>
    </source>
</evidence>
<gene>
    <name evidence="2" type="ORF">CEURO_LOCUS11</name>
</gene>